<keyword evidence="3" id="KW-1185">Reference proteome</keyword>
<feature type="transmembrane region" description="Helical" evidence="1">
    <location>
        <begin position="67"/>
        <end position="88"/>
    </location>
</feature>
<dbReference type="AlphaFoldDB" id="A0A226QMF4"/>
<feature type="transmembrane region" description="Helical" evidence="1">
    <location>
        <begin position="5"/>
        <end position="26"/>
    </location>
</feature>
<evidence type="ECO:0008006" key="4">
    <source>
        <dbReference type="Google" id="ProtNLM"/>
    </source>
</evidence>
<accession>A0A226QMF4</accession>
<evidence type="ECO:0000313" key="3">
    <source>
        <dbReference type="Proteomes" id="UP000198394"/>
    </source>
</evidence>
<proteinExistence type="predicted"/>
<dbReference type="Pfam" id="PF17329">
    <property type="entry name" value="DUF5367"/>
    <property type="match status" value="1"/>
</dbReference>
<feature type="transmembrane region" description="Helical" evidence="1">
    <location>
        <begin position="100"/>
        <end position="118"/>
    </location>
</feature>
<evidence type="ECO:0000256" key="1">
    <source>
        <dbReference type="SAM" id="Phobius"/>
    </source>
</evidence>
<evidence type="ECO:0000313" key="2">
    <source>
        <dbReference type="EMBL" id="OXB93723.1"/>
    </source>
</evidence>
<dbReference type="GeneID" id="56924804"/>
<name>A0A226QMF4_9BACL</name>
<dbReference type="Proteomes" id="UP000198394">
    <property type="component" value="Unassembled WGS sequence"/>
</dbReference>
<organism evidence="2 3">
    <name type="scientific">Parageobacillus galactosidasius</name>
    <dbReference type="NCBI Taxonomy" id="883812"/>
    <lineage>
        <taxon>Bacteria</taxon>
        <taxon>Bacillati</taxon>
        <taxon>Bacillota</taxon>
        <taxon>Bacilli</taxon>
        <taxon>Bacillales</taxon>
        <taxon>Anoxybacillaceae</taxon>
        <taxon>Parageobacillus</taxon>
    </lineage>
</organism>
<gene>
    <name evidence="2" type="ORF">B9L23_01865</name>
</gene>
<dbReference type="InterPro" id="IPR020509">
    <property type="entry name" value="Uncharacterised_YnzE"/>
</dbReference>
<feature type="transmembrane region" description="Helical" evidence="1">
    <location>
        <begin position="32"/>
        <end position="55"/>
    </location>
</feature>
<dbReference type="RefSeq" id="WP_013877585.1">
    <property type="nucleotide sequence ID" value="NZ_NDYL01000001.1"/>
</dbReference>
<sequence length="127" mass="14932">MYFLIWGFLVWLGATFIFRFVGHFFFTPDSTLLLLLSYMFVVPLIFLLTYPLYNFKGLTKDERLKAAMFIALPGMLIDTIVLTVFPRVFTNLPVESDRYFGSWLLWAYSLILITGLPLKKRERNDDK</sequence>
<reference evidence="2 3" key="1">
    <citation type="submission" date="2017-04" db="EMBL/GenBank/DDBJ databases">
        <title>The genome sequence of Parageobacillus galactosidasius DSM 18751.</title>
        <authorList>
            <person name="Ramaloko W.T."/>
            <person name="Koen N."/>
            <person name="Polliack S."/>
            <person name="Aliyu H."/>
            <person name="Lebre P."/>
            <person name="Mohr T."/>
            <person name="Oswald F."/>
            <person name="Zwick M."/>
            <person name="Neumann A."/>
            <person name="Syldatk C."/>
            <person name="Cowan D."/>
            <person name="De Maayer P."/>
        </authorList>
    </citation>
    <scope>NUCLEOTIDE SEQUENCE [LARGE SCALE GENOMIC DNA]</scope>
    <source>
        <strain evidence="2 3">DSM 18751</strain>
    </source>
</reference>
<keyword evidence="1" id="KW-0472">Membrane</keyword>
<dbReference type="EMBL" id="NDYL01000001">
    <property type="protein sequence ID" value="OXB93723.1"/>
    <property type="molecule type" value="Genomic_DNA"/>
</dbReference>
<protein>
    <recommendedName>
        <fullName evidence="4">DUF5367 domain-containing protein</fullName>
    </recommendedName>
</protein>
<keyword evidence="1" id="KW-0812">Transmembrane</keyword>
<keyword evidence="1" id="KW-1133">Transmembrane helix</keyword>
<comment type="caution">
    <text evidence="2">The sequence shown here is derived from an EMBL/GenBank/DDBJ whole genome shotgun (WGS) entry which is preliminary data.</text>
</comment>